<dbReference type="InParanoid" id="A0A1X2HPH8"/>
<feature type="region of interest" description="Disordered" evidence="1">
    <location>
        <begin position="162"/>
        <end position="237"/>
    </location>
</feature>
<reference evidence="2 3" key="1">
    <citation type="submission" date="2016-07" db="EMBL/GenBank/DDBJ databases">
        <title>Pervasive Adenine N6-methylation of Active Genes in Fungi.</title>
        <authorList>
            <consortium name="DOE Joint Genome Institute"/>
            <person name="Mondo S.J."/>
            <person name="Dannebaum R.O."/>
            <person name="Kuo R.C."/>
            <person name="Labutti K."/>
            <person name="Haridas S."/>
            <person name="Kuo A."/>
            <person name="Salamov A."/>
            <person name="Ahrendt S.R."/>
            <person name="Lipzen A."/>
            <person name="Sullivan W."/>
            <person name="Andreopoulos W.B."/>
            <person name="Clum A."/>
            <person name="Lindquist E."/>
            <person name="Daum C."/>
            <person name="Ramamoorthy G.K."/>
            <person name="Gryganskyi A."/>
            <person name="Culley D."/>
            <person name="Magnuson J.K."/>
            <person name="James T.Y."/>
            <person name="O'Malley M.A."/>
            <person name="Stajich J.E."/>
            <person name="Spatafora J.W."/>
            <person name="Visel A."/>
            <person name="Grigoriev I.V."/>
        </authorList>
    </citation>
    <scope>NUCLEOTIDE SEQUENCE [LARGE SCALE GENOMIC DNA]</scope>
    <source>
        <strain evidence="2 3">NRRL 2496</strain>
    </source>
</reference>
<organism evidence="2 3">
    <name type="scientific">Syncephalastrum racemosum</name>
    <name type="common">Filamentous fungus</name>
    <dbReference type="NCBI Taxonomy" id="13706"/>
    <lineage>
        <taxon>Eukaryota</taxon>
        <taxon>Fungi</taxon>
        <taxon>Fungi incertae sedis</taxon>
        <taxon>Mucoromycota</taxon>
        <taxon>Mucoromycotina</taxon>
        <taxon>Mucoromycetes</taxon>
        <taxon>Mucorales</taxon>
        <taxon>Syncephalastraceae</taxon>
        <taxon>Syncephalastrum</taxon>
    </lineage>
</organism>
<dbReference type="Proteomes" id="UP000242180">
    <property type="component" value="Unassembled WGS sequence"/>
</dbReference>
<dbReference type="EMBL" id="MCGN01000002">
    <property type="protein sequence ID" value="ORZ01295.1"/>
    <property type="molecule type" value="Genomic_DNA"/>
</dbReference>
<proteinExistence type="predicted"/>
<feature type="non-terminal residue" evidence="2">
    <location>
        <position position="251"/>
    </location>
</feature>
<dbReference type="OrthoDB" id="2275951at2759"/>
<evidence type="ECO:0000313" key="2">
    <source>
        <dbReference type="EMBL" id="ORZ01295.1"/>
    </source>
</evidence>
<evidence type="ECO:0000313" key="3">
    <source>
        <dbReference type="Proteomes" id="UP000242180"/>
    </source>
</evidence>
<protein>
    <submittedName>
        <fullName evidence="2">Uncharacterized protein</fullName>
    </submittedName>
</protein>
<evidence type="ECO:0000256" key="1">
    <source>
        <dbReference type="SAM" id="MobiDB-lite"/>
    </source>
</evidence>
<keyword evidence="3" id="KW-1185">Reference proteome</keyword>
<accession>A0A1X2HPH8</accession>
<feature type="compositionally biased region" description="Basic residues" evidence="1">
    <location>
        <begin position="184"/>
        <end position="195"/>
    </location>
</feature>
<comment type="caution">
    <text evidence="2">The sequence shown here is derived from an EMBL/GenBank/DDBJ whole genome shotgun (WGS) entry which is preliminary data.</text>
</comment>
<feature type="compositionally biased region" description="Low complexity" evidence="1">
    <location>
        <begin position="200"/>
        <end position="233"/>
    </location>
</feature>
<sequence length="251" mass="28571">MQESTYLTSPSRRPSTPLLSSPSHRISSPRRIYTPVRRRFDSERTLQRASTLQPSTTSAQCISTPHRSFSALDFPTEETEILCLNHPWRSRDWLRLSECLAQKQDLSLAVDAFYRQESLKRAMQDGKPEIVERWSKEKIRHYARCLKAVEVRHGGRTLHHRYKEQRRQGSAVAKSDADWDMRKGSPHRIRTKPTIRKNPVLTSVSSSLSSSSSSPLSPRRLSTLSARSAPASSVDKSRSSGLLASLFKSWL</sequence>
<feature type="region of interest" description="Disordered" evidence="1">
    <location>
        <begin position="1"/>
        <end position="27"/>
    </location>
</feature>
<name>A0A1X2HPH8_SYNRA</name>
<dbReference type="AlphaFoldDB" id="A0A1X2HPH8"/>
<gene>
    <name evidence="2" type="ORF">BCR43DRAFT_486700</name>
</gene>